<dbReference type="InterPro" id="IPR028979">
    <property type="entry name" value="Ser_kin/Pase_Hpr-like_N_sf"/>
</dbReference>
<keyword evidence="5" id="KW-1185">Reference proteome</keyword>
<evidence type="ECO:0000313" key="5">
    <source>
        <dbReference type="Proteomes" id="UP000315648"/>
    </source>
</evidence>
<dbReference type="SUPFAM" id="SSF52540">
    <property type="entry name" value="P-loop containing nucleoside triphosphate hydrolases"/>
    <property type="match status" value="1"/>
</dbReference>
<dbReference type="Proteomes" id="UP000315648">
    <property type="component" value="Unassembled WGS sequence"/>
</dbReference>
<dbReference type="EMBL" id="VMBG01000001">
    <property type="protein sequence ID" value="TSJ78723.1"/>
    <property type="molecule type" value="Genomic_DNA"/>
</dbReference>
<evidence type="ECO:0000259" key="3">
    <source>
        <dbReference type="Pfam" id="PF07085"/>
    </source>
</evidence>
<feature type="domain" description="DRTGG" evidence="3">
    <location>
        <begin position="246"/>
        <end position="358"/>
    </location>
</feature>
<dbReference type="Pfam" id="PF07085">
    <property type="entry name" value="DRTGG"/>
    <property type="match status" value="1"/>
</dbReference>
<comment type="subunit">
    <text evidence="1">Homohexamer.</text>
</comment>
<evidence type="ECO:0000256" key="1">
    <source>
        <dbReference type="ARBA" id="ARBA00011643"/>
    </source>
</evidence>
<dbReference type="AlphaFoldDB" id="A0A556QPZ5"/>
<dbReference type="InterPro" id="IPR027417">
    <property type="entry name" value="P-loop_NTPase"/>
</dbReference>
<gene>
    <name evidence="4" type="ORF">FPL22_05295</name>
</gene>
<protein>
    <submittedName>
        <fullName evidence="4">AAA family ATPase</fullName>
    </submittedName>
</protein>
<feature type="region of interest" description="Disordered" evidence="2">
    <location>
        <begin position="1"/>
        <end position="23"/>
    </location>
</feature>
<dbReference type="Pfam" id="PF13500">
    <property type="entry name" value="AAA_26"/>
    <property type="match status" value="1"/>
</dbReference>
<evidence type="ECO:0000313" key="4">
    <source>
        <dbReference type="EMBL" id="TSJ78723.1"/>
    </source>
</evidence>
<dbReference type="PANTHER" id="PTHR43356:SF2">
    <property type="entry name" value="PHOSPHATE ACETYLTRANSFERASE"/>
    <property type="match status" value="1"/>
</dbReference>
<dbReference type="SUPFAM" id="SSF75138">
    <property type="entry name" value="HprK N-terminal domain-like"/>
    <property type="match status" value="1"/>
</dbReference>
<feature type="compositionally biased region" description="Polar residues" evidence="2">
    <location>
        <begin position="1"/>
        <end position="10"/>
    </location>
</feature>
<dbReference type="OrthoDB" id="9773206at2"/>
<dbReference type="Gene3D" id="3.40.1390.20">
    <property type="entry name" value="HprK N-terminal domain-like"/>
    <property type="match status" value="1"/>
</dbReference>
<evidence type="ECO:0000256" key="2">
    <source>
        <dbReference type="SAM" id="MobiDB-lite"/>
    </source>
</evidence>
<reference evidence="4 5" key="1">
    <citation type="submission" date="2019-07" db="EMBL/GenBank/DDBJ databases">
        <title>Description of 53C-WASEF.</title>
        <authorList>
            <person name="Pitt A."/>
            <person name="Hahn M.W."/>
        </authorList>
    </citation>
    <scope>NUCLEOTIDE SEQUENCE [LARGE SCALE GENOMIC DNA]</scope>
    <source>
        <strain evidence="4 5">53C-WASEF</strain>
    </source>
</reference>
<dbReference type="PANTHER" id="PTHR43356">
    <property type="entry name" value="PHOSPHATE ACETYLTRANSFERASE"/>
    <property type="match status" value="1"/>
</dbReference>
<sequence>MPNSDSVSQNPFLQPPLPLLPAPTNRETKRVFVAATRMNDGKTTTCLGLFAALQSIYPRVGFIKPVGQRFVDVQGQQVDEDSFLLDTIYDVRVPIQSMSPVTIDATFTRRYLKNPGQLLPELKDKICRAFDRVSWEKDFTLIEGTGHAGVGSVFDLSNASVAKLLKSPVVLVCPGGIGRPVDEIALNKALFDKAGVEVIGAILNKIEHDKIDIVREYAGLGLQRLGVPLLGVLPIEKILTAPNLTQIAEDIEGQWLNGRKGGAKQRVQRVIVGAMTAKGIVDYLTPGTLIITPGDRDDIILAAVSSARLSGGSTIAGLILTNDILPHPKLAELLAQTDIPVIAAKEESYTVTSIINRMTVKTQPQDTDKIPVIKKLITDNVDLQSLLSRV</sequence>
<dbReference type="InterPro" id="IPR050500">
    <property type="entry name" value="Phos_Acetyltrans/Butyryltrans"/>
</dbReference>
<name>A0A556QPZ5_9BACT</name>
<dbReference type="CDD" id="cd03109">
    <property type="entry name" value="DTBS"/>
    <property type="match status" value="1"/>
</dbReference>
<proteinExistence type="predicted"/>
<comment type="caution">
    <text evidence="4">The sequence shown here is derived from an EMBL/GenBank/DDBJ whole genome shotgun (WGS) entry which is preliminary data.</text>
</comment>
<accession>A0A556QPZ5</accession>
<dbReference type="Gene3D" id="3.40.50.300">
    <property type="entry name" value="P-loop containing nucleotide triphosphate hydrolases"/>
    <property type="match status" value="1"/>
</dbReference>
<dbReference type="InterPro" id="IPR010766">
    <property type="entry name" value="DRTGG"/>
</dbReference>
<dbReference type="RefSeq" id="WP_144229064.1">
    <property type="nucleotide sequence ID" value="NZ_CBCRVV010000002.1"/>
</dbReference>
<organism evidence="4 5">
    <name type="scientific">Rariglobus hedericola</name>
    <dbReference type="NCBI Taxonomy" id="2597822"/>
    <lineage>
        <taxon>Bacteria</taxon>
        <taxon>Pseudomonadati</taxon>
        <taxon>Verrucomicrobiota</taxon>
        <taxon>Opitutia</taxon>
        <taxon>Opitutales</taxon>
        <taxon>Opitutaceae</taxon>
        <taxon>Rariglobus</taxon>
    </lineage>
</organism>